<dbReference type="NCBIfam" id="TIGR01167">
    <property type="entry name" value="LPXTG_anchor"/>
    <property type="match status" value="1"/>
</dbReference>
<evidence type="ECO:0000256" key="8">
    <source>
        <dbReference type="ARBA" id="ARBA00023295"/>
    </source>
</evidence>
<reference evidence="14 15" key="1">
    <citation type="submission" date="2015-09" db="EMBL/GenBank/DDBJ databases">
        <authorList>
            <consortium name="Pathogen Informatics"/>
        </authorList>
    </citation>
    <scope>NUCLEOTIDE SEQUENCE [LARGE SCALE GENOMIC DNA]</scope>
    <source>
        <strain evidence="14 15">2789STDY5834841</strain>
    </source>
</reference>
<dbReference type="InterPro" id="IPR000421">
    <property type="entry name" value="FA58C"/>
</dbReference>
<keyword evidence="11" id="KW-0812">Transmembrane</keyword>
<organism evidence="14 15">
    <name type="scientific">[Ruminococcus] torques</name>
    <dbReference type="NCBI Taxonomy" id="33039"/>
    <lineage>
        <taxon>Bacteria</taxon>
        <taxon>Bacillati</taxon>
        <taxon>Bacillota</taxon>
        <taxon>Clostridia</taxon>
        <taxon>Lachnospirales</taxon>
        <taxon>Lachnospiraceae</taxon>
        <taxon>Mediterraneibacter</taxon>
    </lineage>
</organism>
<evidence type="ECO:0000256" key="7">
    <source>
        <dbReference type="ARBA" id="ARBA00022801"/>
    </source>
</evidence>
<dbReference type="Gene3D" id="1.20.1270.70">
    <property type="entry name" value="Designed single chain three-helix bundle"/>
    <property type="match status" value="3"/>
</dbReference>
<feature type="domain" description="F5/8 type C" evidence="13">
    <location>
        <begin position="1020"/>
        <end position="1176"/>
    </location>
</feature>
<evidence type="ECO:0000259" key="13">
    <source>
        <dbReference type="PROSITE" id="PS50022"/>
    </source>
</evidence>
<dbReference type="PANTHER" id="PTHR10628">
    <property type="entry name" value="SIALIDASE"/>
    <property type="match status" value="1"/>
</dbReference>
<feature type="chain" id="PRO_5008019236" description="exo-alpha-sialidase" evidence="12">
    <location>
        <begin position="25"/>
        <end position="1509"/>
    </location>
</feature>
<dbReference type="Pfam" id="PF00754">
    <property type="entry name" value="F5_F8_type_C"/>
    <property type="match status" value="1"/>
</dbReference>
<dbReference type="InterPro" id="IPR008979">
    <property type="entry name" value="Galactose-bd-like_sf"/>
</dbReference>
<evidence type="ECO:0000256" key="2">
    <source>
        <dbReference type="ARBA" id="ARBA00009348"/>
    </source>
</evidence>
<dbReference type="InterPro" id="IPR013320">
    <property type="entry name" value="ConA-like_dom_sf"/>
</dbReference>
<dbReference type="CDD" id="cd15482">
    <property type="entry name" value="Sialidase_non-viral"/>
    <property type="match status" value="1"/>
</dbReference>
<comment type="catalytic activity">
    <reaction evidence="1">
        <text>Hydrolysis of alpha-(2-&gt;3)-, alpha-(2-&gt;6)-, alpha-(2-&gt;8)- glycosidic linkages of terminal sialic acid residues in oligosaccharides, glycoproteins, glycolipids, colominic acid and synthetic substrates.</text>
        <dbReference type="EC" id="3.2.1.18"/>
    </reaction>
</comment>
<dbReference type="Gene3D" id="2.120.10.10">
    <property type="match status" value="1"/>
</dbReference>
<dbReference type="RefSeq" id="WP_155492442.1">
    <property type="nucleotide sequence ID" value="NZ_CATZLF010000057.1"/>
</dbReference>
<evidence type="ECO:0000256" key="1">
    <source>
        <dbReference type="ARBA" id="ARBA00000427"/>
    </source>
</evidence>
<feature type="transmembrane region" description="Helical" evidence="11">
    <location>
        <begin position="1483"/>
        <end position="1499"/>
    </location>
</feature>
<dbReference type="Pfam" id="PF02973">
    <property type="entry name" value="Sialidase"/>
    <property type="match status" value="1"/>
</dbReference>
<feature type="signal peptide" evidence="12">
    <location>
        <begin position="1"/>
        <end position="24"/>
    </location>
</feature>
<dbReference type="InterPro" id="IPR001791">
    <property type="entry name" value="Laminin_G"/>
</dbReference>
<dbReference type="Gene3D" id="1.20.1270.90">
    <property type="entry name" value="AF1782-like"/>
    <property type="match status" value="1"/>
</dbReference>
<dbReference type="InterPro" id="IPR023364">
    <property type="entry name" value="Trans_sialidase_dom3"/>
</dbReference>
<proteinExistence type="inferred from homology"/>
<dbReference type="GO" id="GO:0009313">
    <property type="term" value="P:oligosaccharide catabolic process"/>
    <property type="evidence" value="ECO:0007669"/>
    <property type="project" value="TreeGrafter"/>
</dbReference>
<evidence type="ECO:0000313" key="14">
    <source>
        <dbReference type="EMBL" id="CUO10966.1"/>
    </source>
</evidence>
<keyword evidence="9" id="KW-0175">Coiled coil</keyword>
<protein>
    <recommendedName>
        <fullName evidence="3">exo-alpha-sialidase</fullName>
        <ecNumber evidence="3">3.2.1.18</ecNumber>
    </recommendedName>
</protein>
<evidence type="ECO:0000256" key="10">
    <source>
        <dbReference type="SAM" id="MobiDB-lite"/>
    </source>
</evidence>
<dbReference type="InterPro" id="IPR036278">
    <property type="entry name" value="Sialidase_sf"/>
</dbReference>
<keyword evidence="5 12" id="KW-0732">Signal</keyword>
<keyword evidence="11" id="KW-1133">Transmembrane helix</keyword>
<dbReference type="EC" id="3.2.1.18" evidence="3"/>
<evidence type="ECO:0000256" key="6">
    <source>
        <dbReference type="ARBA" id="ARBA00022737"/>
    </source>
</evidence>
<sequence>MKKKIMAVLLALAMVTQGAMPVFAQNEGAEGIETAADAETAKILCKEYLSEEQQIQGIDQRFEIPQEDVSFVNDLGSGTITLSFKTGSTNLQALAAINGDKHANHYMSLYISGGNKIGFEFRKNATVNDHRNFTVDNVNLADNQWHTITLAVEKDSYYKVYLDQKLVQKWEVDETNFVDKMEWEPTSVTFGGAKRISGNSYPFTGSIKQVKLYNEAASEDQILADHGAVSVGTPIFTYQRKTFDGTEGKMVQLPEQKETISGLKKGTFSFAYRLNEAAVGKTIYGLLSLSNSNADKEYGALYIKPKDNRIGYEVQGKGDKYITLKDGKSVNNVQWHTVTYAFDGTHAEFYLDGASIGKFETTHLLKGDWTPDMVTLGGISRTNKTPGAKWPFYGTIDSVNVFDETLNAEQVMELHRRTLPQDEPEYGENVYKTGEYGIYDMGDYDSYNYRIPAMVTTSKGTLIAAADQRNTHWSDWGNIDTVVRRSTDNGLTWEEPIDVIDLKSQSYFNGTQSAYTIDPALIAEGENGKNPGRVWMLVDMMPESTNGSQGTYSIKETGTGYVKVDGKDYLALYDKDNNQYTLRENGEVFDKENRKTDYVVKQFEGNDKQGYHEKGDLYQSGKYVGNIYLRSASKNNDSAPLHPKQTCYLWLSYSDDDGMTWSEPVDITPQVKEDWMRFCGVGPGFGVQLRYDEKHPGRLIFPIYYTIAGSGIGFQSSACVYSDDGGKTWHRGESPNDGRINKDGQETSSQNPVGISELTESQIIELSSGNLLQFMRNTRGNGKVVVSRSTDGGATWSDPIDTTAPEVYCQLSVLYYDKNGTGGKDRVIMSNPGGTGRNNGTLRIGEVTETKDSFSVDWVEEKMFCPNNYAYSCLTKMKDGNMGLLYEHQNTIKFTAFNLEYIKDEVNLLSPTITAVTYKVEKTDDHAYTLPGDKYVITVKTDQNVTVQGTPKFRFMLNGKGRYANYVSGGNDDKELVFEYTVQKGDEGTIQFKGPKIICDETGTVKNANDLCVSSGDMDVKMGYIGVDPSDAARDIATDQMSAAAGSAQSGQEASNVLDGKADTLWHTKWSAGHGREKHWIQFELKDFYLIDGIRYQPRPSGGTNGIITEYKVEVSNDGVHFEQAATGTWDANAAWKLASFEPVCAKYVRLTSLDAISVEADNDYASAAEIRLTGTKTEKPPVAEADKKSLGAAIAYTKDVKTKPEYQYVVPIVKQKLDEALEAAETVFANEAATQGEVDKAEADLKKMLEYLSFTGDAKLLRELVDIAKEINTDIYTEQSANAFKEALEEAEAVLANENALQDELDAAHKKLQEAMDGLKVIPVDKSQLRKLVDDSRKYVEKLNEYTAQSGQIFMGAFEAAENILEKQDATKEEVDQACANLRNAVFGLRLIPSKEKLEELIQSAEQIDVKLYTEESAENFMSALAKAKEVFADEDATKAEVEDAEQALAKAIDELKLKEVGKEDKEKNAGAVKTGDSSTPILFAVIAVLSAGTIFFVRKKEEKKFTC</sequence>
<evidence type="ECO:0000313" key="15">
    <source>
        <dbReference type="Proteomes" id="UP000095787"/>
    </source>
</evidence>
<dbReference type="PANTHER" id="PTHR10628:SF30">
    <property type="entry name" value="EXO-ALPHA-SIALIDASE"/>
    <property type="match status" value="1"/>
</dbReference>
<dbReference type="CDD" id="cd00110">
    <property type="entry name" value="LamG"/>
    <property type="match status" value="1"/>
</dbReference>
<dbReference type="Gene3D" id="2.60.120.200">
    <property type="match status" value="2"/>
</dbReference>
<dbReference type="Gene3D" id="2.60.120.260">
    <property type="entry name" value="Galactose-binding domain-like"/>
    <property type="match status" value="1"/>
</dbReference>
<evidence type="ECO:0000256" key="12">
    <source>
        <dbReference type="SAM" id="SignalP"/>
    </source>
</evidence>
<dbReference type="EMBL" id="CYZO01000019">
    <property type="protein sequence ID" value="CUO10966.1"/>
    <property type="molecule type" value="Genomic_DNA"/>
</dbReference>
<dbReference type="InterPro" id="IPR004124">
    <property type="entry name" value="Glyco_hydro_33_N"/>
</dbReference>
<keyword evidence="7 14" id="KW-0378">Hydrolase</keyword>
<evidence type="ECO:0000256" key="9">
    <source>
        <dbReference type="SAM" id="Coils"/>
    </source>
</evidence>
<dbReference type="SUPFAM" id="SSF49899">
    <property type="entry name" value="Concanavalin A-like lectins/glucanases"/>
    <property type="match status" value="2"/>
</dbReference>
<feature type="coiled-coil region" evidence="9">
    <location>
        <begin position="1282"/>
        <end position="1386"/>
    </location>
</feature>
<dbReference type="GO" id="GO:0005737">
    <property type="term" value="C:cytoplasm"/>
    <property type="evidence" value="ECO:0007669"/>
    <property type="project" value="TreeGrafter"/>
</dbReference>
<dbReference type="InterPro" id="IPR011040">
    <property type="entry name" value="Sialidase"/>
</dbReference>
<evidence type="ECO:0000256" key="3">
    <source>
        <dbReference type="ARBA" id="ARBA00012733"/>
    </source>
</evidence>
<dbReference type="InterPro" id="IPR026856">
    <property type="entry name" value="Sialidase_fam"/>
</dbReference>
<dbReference type="SUPFAM" id="SSF49785">
    <property type="entry name" value="Galactose-binding domain-like"/>
    <property type="match status" value="1"/>
</dbReference>
<evidence type="ECO:0000256" key="11">
    <source>
        <dbReference type="SAM" id="Phobius"/>
    </source>
</evidence>
<dbReference type="Pfam" id="PF13088">
    <property type="entry name" value="BNR_2"/>
    <property type="match status" value="1"/>
</dbReference>
<dbReference type="Pfam" id="PF07554">
    <property type="entry name" value="FIVAR"/>
    <property type="match status" value="4"/>
</dbReference>
<dbReference type="Gene3D" id="2.40.220.10">
    <property type="entry name" value="Intramolecular Trans-sialidase, Domain 3"/>
    <property type="match status" value="1"/>
</dbReference>
<evidence type="ECO:0000256" key="4">
    <source>
        <dbReference type="ARBA" id="ARBA00022536"/>
    </source>
</evidence>
<keyword evidence="11" id="KW-0472">Membrane</keyword>
<dbReference type="GO" id="GO:0004308">
    <property type="term" value="F:exo-alpha-sialidase activity"/>
    <property type="evidence" value="ECO:0007669"/>
    <property type="project" value="UniProtKB-EC"/>
</dbReference>
<name>A0A174CHF0_9FIRM</name>
<gene>
    <name evidence="14" type="primary">nanA</name>
    <name evidence="14" type="ORF">ERS852456_01639</name>
</gene>
<keyword evidence="4" id="KW-0245">EGF-like domain</keyword>
<keyword evidence="8 14" id="KW-0326">Glycosidase</keyword>
<evidence type="ECO:0000256" key="5">
    <source>
        <dbReference type="ARBA" id="ARBA00022729"/>
    </source>
</evidence>
<dbReference type="SUPFAM" id="SSF50939">
    <property type="entry name" value="Sialidases"/>
    <property type="match status" value="1"/>
</dbReference>
<dbReference type="PROSITE" id="PS50022">
    <property type="entry name" value="FA58C_3"/>
    <property type="match status" value="1"/>
</dbReference>
<dbReference type="Pfam" id="PF13385">
    <property type="entry name" value="Laminin_G_3"/>
    <property type="match status" value="1"/>
</dbReference>
<dbReference type="GO" id="GO:0006689">
    <property type="term" value="P:ganglioside catabolic process"/>
    <property type="evidence" value="ECO:0007669"/>
    <property type="project" value="TreeGrafter"/>
</dbReference>
<accession>A0A174CHF0</accession>
<dbReference type="SMART" id="SM00282">
    <property type="entry name" value="LamG"/>
    <property type="match status" value="2"/>
</dbReference>
<dbReference type="Proteomes" id="UP000095787">
    <property type="component" value="Unassembled WGS sequence"/>
</dbReference>
<dbReference type="GO" id="GO:0016020">
    <property type="term" value="C:membrane"/>
    <property type="evidence" value="ECO:0007669"/>
    <property type="project" value="TreeGrafter"/>
</dbReference>
<comment type="similarity">
    <text evidence="2">Belongs to the glycosyl hydrolase 33 family.</text>
</comment>
<feature type="region of interest" description="Disordered" evidence="10">
    <location>
        <begin position="730"/>
        <end position="752"/>
    </location>
</feature>
<feature type="compositionally biased region" description="Basic and acidic residues" evidence="10">
    <location>
        <begin position="730"/>
        <end position="745"/>
    </location>
</feature>
<keyword evidence="6" id="KW-0677">Repeat</keyword>